<accession>A0A199VMP3</accession>
<gene>
    <name evidence="5" type="ORF">ACMD2_02699</name>
</gene>
<feature type="region of interest" description="Disordered" evidence="3">
    <location>
        <begin position="1"/>
        <end position="26"/>
    </location>
</feature>
<feature type="repeat" description="ARM" evidence="2">
    <location>
        <begin position="106"/>
        <end position="148"/>
    </location>
</feature>
<dbReference type="PROSITE" id="PS50176">
    <property type="entry name" value="ARM_REPEAT"/>
    <property type="match status" value="4"/>
</dbReference>
<feature type="repeat" description="ARM" evidence="2">
    <location>
        <begin position="64"/>
        <end position="106"/>
    </location>
</feature>
<dbReference type="SUPFAM" id="SSF48371">
    <property type="entry name" value="ARM repeat"/>
    <property type="match status" value="1"/>
</dbReference>
<dbReference type="FunFam" id="1.25.10.10:FF:000300">
    <property type="entry name" value="U-box domain-containing protein 4"/>
    <property type="match status" value="1"/>
</dbReference>
<proteinExistence type="predicted"/>
<feature type="domain" description="U-box" evidence="4">
    <location>
        <begin position="28"/>
        <end position="305"/>
    </location>
</feature>
<protein>
    <submittedName>
        <fullName evidence="5">U-box domain-containing protein 4</fullName>
    </submittedName>
</protein>
<dbReference type="InterPro" id="IPR058678">
    <property type="entry name" value="ARM_PUB"/>
</dbReference>
<evidence type="ECO:0000313" key="6">
    <source>
        <dbReference type="Proteomes" id="UP000092600"/>
    </source>
</evidence>
<dbReference type="AlphaFoldDB" id="A0A199VMP3"/>
<reference evidence="5 6" key="1">
    <citation type="journal article" date="2016" name="DNA Res.">
        <title>The draft genome of MD-2 pineapple using hybrid error correction of long reads.</title>
        <authorList>
            <person name="Redwan R.M."/>
            <person name="Saidin A."/>
            <person name="Kumar S.V."/>
        </authorList>
    </citation>
    <scope>NUCLEOTIDE SEQUENCE [LARGE SCALE GENOMIC DNA]</scope>
    <source>
        <strain evidence="6">cv. MD2</strain>
        <tissue evidence="5">Leaf</tissue>
    </source>
</reference>
<dbReference type="PANTHER" id="PTHR23315:SF65">
    <property type="entry name" value="ARM REPEAT SUPERFAMILY PROTEIN"/>
    <property type="match status" value="1"/>
</dbReference>
<dbReference type="EMBL" id="LSRQ01001332">
    <property type="protein sequence ID" value="OAY78273.1"/>
    <property type="molecule type" value="Genomic_DNA"/>
</dbReference>
<dbReference type="PANTHER" id="PTHR23315">
    <property type="entry name" value="U BOX DOMAIN-CONTAINING"/>
    <property type="match status" value="1"/>
</dbReference>
<feature type="repeat" description="ARM" evidence="2">
    <location>
        <begin position="188"/>
        <end position="232"/>
    </location>
</feature>
<organism evidence="5 6">
    <name type="scientific">Ananas comosus</name>
    <name type="common">Pineapple</name>
    <name type="synonym">Ananas ananas</name>
    <dbReference type="NCBI Taxonomy" id="4615"/>
    <lineage>
        <taxon>Eukaryota</taxon>
        <taxon>Viridiplantae</taxon>
        <taxon>Streptophyta</taxon>
        <taxon>Embryophyta</taxon>
        <taxon>Tracheophyta</taxon>
        <taxon>Spermatophyta</taxon>
        <taxon>Magnoliopsida</taxon>
        <taxon>Liliopsida</taxon>
        <taxon>Poales</taxon>
        <taxon>Bromeliaceae</taxon>
        <taxon>Bromelioideae</taxon>
        <taxon>Ananas</taxon>
    </lineage>
</organism>
<feature type="repeat" description="ARM" evidence="2">
    <location>
        <begin position="147"/>
        <end position="189"/>
    </location>
</feature>
<keyword evidence="1" id="KW-0833">Ubl conjugation pathway</keyword>
<comment type="caution">
    <text evidence="5">The sequence shown here is derived from an EMBL/GenBank/DDBJ whole genome shotgun (WGS) entry which is preliminary data.</text>
</comment>
<evidence type="ECO:0000256" key="2">
    <source>
        <dbReference type="PROSITE-ProRule" id="PRU00259"/>
    </source>
</evidence>
<evidence type="ECO:0000313" key="5">
    <source>
        <dbReference type="EMBL" id="OAY78273.1"/>
    </source>
</evidence>
<evidence type="ECO:0000259" key="4">
    <source>
        <dbReference type="Pfam" id="PF25598"/>
    </source>
</evidence>
<evidence type="ECO:0000256" key="1">
    <source>
        <dbReference type="ARBA" id="ARBA00022786"/>
    </source>
</evidence>
<dbReference type="InterPro" id="IPR011989">
    <property type="entry name" value="ARM-like"/>
</dbReference>
<dbReference type="Gene3D" id="1.25.10.10">
    <property type="entry name" value="Leucine-rich Repeat Variant"/>
    <property type="match status" value="2"/>
</dbReference>
<dbReference type="Pfam" id="PF25598">
    <property type="entry name" value="ARM_PUB"/>
    <property type="match status" value="1"/>
</dbReference>
<dbReference type="Proteomes" id="UP000092600">
    <property type="component" value="Unassembled WGS sequence"/>
</dbReference>
<evidence type="ECO:0000256" key="3">
    <source>
        <dbReference type="SAM" id="MobiDB-lite"/>
    </source>
</evidence>
<name>A0A199VMP3_ANACO</name>
<sequence length="380" mass="41079">MESTWSRSSGEGSGEGSGGAASSASLGEIMERIRSDDREGRIEAAREIRRLTKTSSRHRRWLSGAVPPLVAMLRSGSEESAEAAILALLNLGVKDERNKINIVEAGALEPIIHLLQSPNPDLQEYATAAVLTLTASSANKLAITTTGAIPLLVEVLKEGNAQAKADAVTALYNLSTLPDNLKAILSAKAIPPLINLLRTIKKSSKTAEKCSALIEPLLNFEEGRNALVNEEGGVLTVVELLEEGSLQSKEHIVGALLTMCESNRSKYREIILKEGVIPGLLELTVKGTPNAQYKARKLLQLLRDSPYPRSEFQADTIENIVSNIVAHIDRDDRAGKAKKMLAEMVQVSMEQSLRHLQQRALVCTPSEPPLSKCPSGVPFK</sequence>
<dbReference type="InterPro" id="IPR016024">
    <property type="entry name" value="ARM-type_fold"/>
</dbReference>
<dbReference type="InterPro" id="IPR000225">
    <property type="entry name" value="Armadillo"/>
</dbReference>
<dbReference type="SMART" id="SM00185">
    <property type="entry name" value="ARM"/>
    <property type="match status" value="5"/>
</dbReference>